<proteinExistence type="predicted"/>
<dbReference type="HOGENOM" id="CLU_986565_0_0_11"/>
<evidence type="ECO:0000313" key="2">
    <source>
        <dbReference type="Proteomes" id="UP000017746"/>
    </source>
</evidence>
<dbReference type="PATRIC" id="fig|1246995.3.peg.8242"/>
<dbReference type="Proteomes" id="UP000017746">
    <property type="component" value="Chromosome"/>
</dbReference>
<dbReference type="KEGG" id="afs:AFR_40720"/>
<protein>
    <submittedName>
        <fullName evidence="1">Uncharacterized protein</fullName>
    </submittedName>
</protein>
<dbReference type="OrthoDB" id="3403585at2"/>
<accession>U5WB03</accession>
<reference evidence="1 2" key="1">
    <citation type="journal article" date="2014" name="J. Biotechnol.">
        <title>Complete genome sequence of the actinobacterium Actinoplanes friuliensis HAG 010964, producer of the lipopeptide antibiotic friulimycin.</title>
        <authorList>
            <person name="Ruckert C."/>
            <person name="Szczepanowski R."/>
            <person name="Albersmeier A."/>
            <person name="Goesmann A."/>
            <person name="Fischer N."/>
            <person name="Steinkamper A."/>
            <person name="Puhler A."/>
            <person name="Biener R."/>
            <person name="Schwartz D."/>
            <person name="Kalinowski J."/>
        </authorList>
    </citation>
    <scope>NUCLEOTIDE SEQUENCE [LARGE SCALE GENOMIC DNA]</scope>
    <source>
        <strain evidence="1 2">DSM 7358</strain>
    </source>
</reference>
<gene>
    <name evidence="1" type="ORF">AFR_40720</name>
</gene>
<dbReference type="eggNOG" id="ENOG502ZP5X">
    <property type="taxonomic scope" value="Bacteria"/>
</dbReference>
<dbReference type="EMBL" id="CP006272">
    <property type="protein sequence ID" value="AGZ46398.1"/>
    <property type="molecule type" value="Genomic_DNA"/>
</dbReference>
<dbReference type="RefSeq" id="WP_023562730.1">
    <property type="nucleotide sequence ID" value="NC_022657.1"/>
</dbReference>
<dbReference type="AlphaFoldDB" id="U5WB03"/>
<keyword evidence="2" id="KW-1185">Reference proteome</keyword>
<sequence length="275" mass="28662">MPERPKRRPWLIALVVVWALVLAGFAVWSVRNDPPTVPEQRDIAQALPVLQRAVGEMFAAADTPDRVVTLGETVFDRDCALTPVRDGVEATRDVTVRVRANEASGALEAIARTLPPAYAAAMRHNTVTDKYALRADAGEFVGVESSVDADGTVFTLRAFTGCRPVAAGVDFEPVAPDATTTPAAFGAAVKAIRATDVIATSSEVACPAGSATARTITAGELTAPAELGLALRGITGGAAVVQAERHVWAWRDGDVSVVVSDSDGTAQITATTGCQ</sequence>
<evidence type="ECO:0000313" key="1">
    <source>
        <dbReference type="EMBL" id="AGZ46398.1"/>
    </source>
</evidence>
<name>U5WB03_9ACTN</name>
<organism evidence="1 2">
    <name type="scientific">Actinoplanes friuliensis DSM 7358</name>
    <dbReference type="NCBI Taxonomy" id="1246995"/>
    <lineage>
        <taxon>Bacteria</taxon>
        <taxon>Bacillati</taxon>
        <taxon>Actinomycetota</taxon>
        <taxon>Actinomycetes</taxon>
        <taxon>Micromonosporales</taxon>
        <taxon>Micromonosporaceae</taxon>
        <taxon>Actinoplanes</taxon>
    </lineage>
</organism>